<gene>
    <name evidence="2" type="ORF">HAKA00212_LOCUS12265</name>
</gene>
<protein>
    <recommendedName>
        <fullName evidence="1">Protein kinase domain-containing protein</fullName>
    </recommendedName>
</protein>
<dbReference type="InterPro" id="IPR051130">
    <property type="entry name" value="Mito_struct-func_regulator"/>
</dbReference>
<dbReference type="GO" id="GO:0004672">
    <property type="term" value="F:protein kinase activity"/>
    <property type="evidence" value="ECO:0007669"/>
    <property type="project" value="InterPro"/>
</dbReference>
<dbReference type="PANTHER" id="PTHR43173">
    <property type="entry name" value="ABC1 FAMILY PROTEIN"/>
    <property type="match status" value="1"/>
</dbReference>
<reference evidence="2" key="1">
    <citation type="submission" date="2021-01" db="EMBL/GenBank/DDBJ databases">
        <authorList>
            <person name="Corre E."/>
            <person name="Pelletier E."/>
            <person name="Niang G."/>
            <person name="Scheremetjew M."/>
            <person name="Finn R."/>
            <person name="Kale V."/>
            <person name="Holt S."/>
            <person name="Cochrane G."/>
            <person name="Meng A."/>
            <person name="Brown T."/>
            <person name="Cohen L."/>
        </authorList>
    </citation>
    <scope>NUCLEOTIDE SEQUENCE</scope>
    <source>
        <strain evidence="2">CCMP3107</strain>
    </source>
</reference>
<accession>A0A6T5M278</accession>
<dbReference type="InterPro" id="IPR004147">
    <property type="entry name" value="ABC1_dom"/>
</dbReference>
<dbReference type="SUPFAM" id="SSF56112">
    <property type="entry name" value="Protein kinase-like (PK-like)"/>
    <property type="match status" value="1"/>
</dbReference>
<name>A0A6T5M278_HETAK</name>
<dbReference type="Pfam" id="PF03109">
    <property type="entry name" value="ABC1"/>
    <property type="match status" value="1"/>
</dbReference>
<dbReference type="AlphaFoldDB" id="A0A6T5M278"/>
<dbReference type="PANTHER" id="PTHR43173:SF22">
    <property type="entry name" value="OS07G0227800 PROTEIN"/>
    <property type="match status" value="1"/>
</dbReference>
<dbReference type="GO" id="GO:0005524">
    <property type="term" value="F:ATP binding"/>
    <property type="evidence" value="ECO:0007669"/>
    <property type="project" value="InterPro"/>
</dbReference>
<evidence type="ECO:0000313" key="2">
    <source>
        <dbReference type="EMBL" id="CAE0633552.1"/>
    </source>
</evidence>
<dbReference type="PROSITE" id="PS50011">
    <property type="entry name" value="PROTEIN_KINASE_DOM"/>
    <property type="match status" value="1"/>
</dbReference>
<proteinExistence type="predicted"/>
<dbReference type="CDD" id="cd05121">
    <property type="entry name" value="ABC1_ADCK3-like"/>
    <property type="match status" value="1"/>
</dbReference>
<feature type="domain" description="Protein kinase" evidence="1">
    <location>
        <begin position="151"/>
        <end position="473"/>
    </location>
</feature>
<sequence length="479" mass="52983">MSTVDDAPSIKIPEIRPRKQRTRQEIAEEGGRVLREAAAVARATGARSTARRTAQAYRAAAQTSLDLLQELRRDPRPENLPYPRLLRALFERLGATYVKLGQFVASSPTLFPAEYVREFQKCLDQTPSVPYAEIRRIIAEEIGNPDSKFASIDPKPLASASVAQVHAATLKTGERVVLKVQKPGVADILKADLGFLYVTSRVLELLSPELGRVALADIAGDIRTSMLDELDFTKEAANIAEFRDFLVREGLTGVAAAPRVYPELSGRRVLCMERFDGVPLTDLDNIRRYSSQPEKTLIDALNTWTASVLLCDTFHADVHAGNLLVLQDGRVGFIDFGIVGRIPPKIWNSITKLAECFVGGDYRGMAEAMVAMGAAEREVDVARFGRDLQQLGEQLLQLDPELMVAGGPGGFEAQVQFDQNRVTELVLQVVAVSENNGLKLPREFGLLLKQSLYFDRYQKILAPELDVLRDERIQGIIDV</sequence>
<dbReference type="EMBL" id="HBIU01026543">
    <property type="protein sequence ID" value="CAE0633552.1"/>
    <property type="molecule type" value="Transcribed_RNA"/>
</dbReference>
<evidence type="ECO:0000259" key="1">
    <source>
        <dbReference type="PROSITE" id="PS50011"/>
    </source>
</evidence>
<dbReference type="InterPro" id="IPR011009">
    <property type="entry name" value="Kinase-like_dom_sf"/>
</dbReference>
<organism evidence="2">
    <name type="scientific">Heterosigma akashiwo</name>
    <name type="common">Chromophytic alga</name>
    <name type="synonym">Heterosigma carterae</name>
    <dbReference type="NCBI Taxonomy" id="2829"/>
    <lineage>
        <taxon>Eukaryota</taxon>
        <taxon>Sar</taxon>
        <taxon>Stramenopiles</taxon>
        <taxon>Ochrophyta</taxon>
        <taxon>Raphidophyceae</taxon>
        <taxon>Chattonellales</taxon>
        <taxon>Chattonellaceae</taxon>
        <taxon>Heterosigma</taxon>
    </lineage>
</organism>
<dbReference type="InterPro" id="IPR000719">
    <property type="entry name" value="Prot_kinase_dom"/>
</dbReference>